<dbReference type="Gene3D" id="3.40.50.150">
    <property type="entry name" value="Vaccinia Virus protein VP39"/>
    <property type="match status" value="1"/>
</dbReference>
<dbReference type="InterPro" id="IPR029063">
    <property type="entry name" value="SAM-dependent_MTases_sf"/>
</dbReference>
<evidence type="ECO:0000256" key="7">
    <source>
        <dbReference type="ARBA" id="ARBA00047943"/>
    </source>
</evidence>
<dbReference type="GO" id="GO:0032259">
    <property type="term" value="P:methylation"/>
    <property type="evidence" value="ECO:0007669"/>
    <property type="project" value="UniProtKB-KW"/>
</dbReference>
<proteinExistence type="inferred from homology"/>
<comment type="catalytic activity">
    <reaction evidence="7">
        <text>arsenic triglutathione + 2 [thioredoxin]-dithiol + 2 S-adenosyl-L-methionine + H2O = dimethylarsinous acid + 2 [thioredoxin]-disulfide + 3 glutathione + 2 S-adenosyl-L-homocysteine + 2 H(+)</text>
        <dbReference type="Rhea" id="RHEA:69464"/>
        <dbReference type="Rhea" id="RHEA-COMP:10698"/>
        <dbReference type="Rhea" id="RHEA-COMP:10700"/>
        <dbReference type="ChEBI" id="CHEBI:15377"/>
        <dbReference type="ChEBI" id="CHEBI:15378"/>
        <dbReference type="ChEBI" id="CHEBI:23808"/>
        <dbReference type="ChEBI" id="CHEBI:29950"/>
        <dbReference type="ChEBI" id="CHEBI:50058"/>
        <dbReference type="ChEBI" id="CHEBI:57856"/>
        <dbReference type="ChEBI" id="CHEBI:57925"/>
        <dbReference type="ChEBI" id="CHEBI:59789"/>
        <dbReference type="ChEBI" id="CHEBI:183640"/>
        <dbReference type="EC" id="2.1.1.137"/>
    </reaction>
</comment>
<keyword evidence="10" id="KW-0489">Methyltransferase</keyword>
<evidence type="ECO:0000256" key="2">
    <source>
        <dbReference type="ARBA" id="ARBA00022691"/>
    </source>
</evidence>
<comment type="catalytic activity">
    <reaction evidence="8">
        <text>arsenic triglutathione + 3 [thioredoxin]-dithiol + 3 S-adenosyl-L-methionine = trimethylarsine + 3 [thioredoxin]-disulfide + 3 glutathione + 3 S-adenosyl-L-homocysteine + 3 H(+)</text>
        <dbReference type="Rhea" id="RHEA:69432"/>
        <dbReference type="Rhea" id="RHEA-COMP:10698"/>
        <dbReference type="Rhea" id="RHEA-COMP:10700"/>
        <dbReference type="ChEBI" id="CHEBI:15378"/>
        <dbReference type="ChEBI" id="CHEBI:27130"/>
        <dbReference type="ChEBI" id="CHEBI:29950"/>
        <dbReference type="ChEBI" id="CHEBI:50058"/>
        <dbReference type="ChEBI" id="CHEBI:57856"/>
        <dbReference type="ChEBI" id="CHEBI:57925"/>
        <dbReference type="ChEBI" id="CHEBI:59789"/>
        <dbReference type="ChEBI" id="CHEBI:183640"/>
        <dbReference type="EC" id="2.1.1.137"/>
    </reaction>
</comment>
<dbReference type="SUPFAM" id="SSF53335">
    <property type="entry name" value="S-adenosyl-L-methionine-dependent methyltransferases"/>
    <property type="match status" value="1"/>
</dbReference>
<evidence type="ECO:0000256" key="4">
    <source>
        <dbReference type="ARBA" id="ARBA00034521"/>
    </source>
</evidence>
<dbReference type="AlphaFoldDB" id="A0A7S8IGT5"/>
<evidence type="ECO:0000313" key="11">
    <source>
        <dbReference type="Proteomes" id="UP000594468"/>
    </source>
</evidence>
<evidence type="ECO:0000313" key="10">
    <source>
        <dbReference type="EMBL" id="QPC85019.1"/>
    </source>
</evidence>
<dbReference type="PANTHER" id="PTHR43675:SF8">
    <property type="entry name" value="ARSENITE METHYLTRANSFERASE"/>
    <property type="match status" value="1"/>
</dbReference>
<evidence type="ECO:0000256" key="1">
    <source>
        <dbReference type="ARBA" id="ARBA00022679"/>
    </source>
</evidence>
<comment type="similarity">
    <text evidence="3">Belongs to the methyltransferase superfamily. Arsenite methyltransferase family.</text>
</comment>
<keyword evidence="2" id="KW-0949">S-adenosyl-L-methionine</keyword>
<dbReference type="KEGG" id="pmet:G4Y79_11820"/>
<evidence type="ECO:0000256" key="6">
    <source>
        <dbReference type="ARBA" id="ARBA00047941"/>
    </source>
</evidence>
<evidence type="ECO:0000256" key="3">
    <source>
        <dbReference type="ARBA" id="ARBA00034487"/>
    </source>
</evidence>
<accession>A0A7S8IGT5</accession>
<reference evidence="10 11" key="1">
    <citation type="submission" date="2020-02" db="EMBL/GenBank/DDBJ databases">
        <authorList>
            <person name="Zheng R.K."/>
            <person name="Sun C.M."/>
        </authorList>
    </citation>
    <scope>NUCLEOTIDE SEQUENCE [LARGE SCALE GENOMIC DNA]</scope>
    <source>
        <strain evidence="11">rifampicinis</strain>
    </source>
</reference>
<comment type="catalytic activity">
    <reaction evidence="6">
        <text>arsenic triglutathione + [thioredoxin]-dithiol + S-adenosyl-L-methionine + 2 H2O = methylarsonous acid + [thioredoxin]-disulfide + 3 glutathione + S-adenosyl-L-homocysteine + H(+)</text>
        <dbReference type="Rhea" id="RHEA:69460"/>
        <dbReference type="Rhea" id="RHEA-COMP:10698"/>
        <dbReference type="Rhea" id="RHEA-COMP:10700"/>
        <dbReference type="ChEBI" id="CHEBI:15377"/>
        <dbReference type="ChEBI" id="CHEBI:15378"/>
        <dbReference type="ChEBI" id="CHEBI:17826"/>
        <dbReference type="ChEBI" id="CHEBI:29950"/>
        <dbReference type="ChEBI" id="CHEBI:50058"/>
        <dbReference type="ChEBI" id="CHEBI:57856"/>
        <dbReference type="ChEBI" id="CHEBI:57925"/>
        <dbReference type="ChEBI" id="CHEBI:59789"/>
        <dbReference type="ChEBI" id="CHEBI:183640"/>
        <dbReference type="EC" id="2.1.1.137"/>
    </reaction>
</comment>
<sequence>MDNNEKIHENVRDRYASIARGFTGQEQATCCGSDNTTISLDQIDAGTAQAGACCGTKSDLTTSDTNLLYGDNLPSDLPFDVTGLSLGCGDPVTLAGLKPGEVVLDLGSGGGIDCFYAAKMVGAEGYVIGVDMTDDMLEKANANRDKLNMTNVEFRKGHIENMPVDDNSIDVIMSNCVINLSPQKADVFAEAFRVLKPGGRVSISDIVTEGSFTEEQRADANNWAACISGAIDVNEYMDLMRQAGFDSVEVVDKVVAEDKGIVVERGDMPRIYSARITAYKPA</sequence>
<dbReference type="Proteomes" id="UP000594468">
    <property type="component" value="Chromosome"/>
</dbReference>
<dbReference type="RefSeq" id="WP_195173082.1">
    <property type="nucleotide sequence ID" value="NZ_CP062983.1"/>
</dbReference>
<feature type="domain" description="Methyltransferase" evidence="9">
    <location>
        <begin position="98"/>
        <end position="244"/>
    </location>
</feature>
<keyword evidence="11" id="KW-1185">Reference proteome</keyword>
<name>A0A7S8IGT5_9CHLR</name>
<dbReference type="Pfam" id="PF13847">
    <property type="entry name" value="Methyltransf_31"/>
    <property type="match status" value="1"/>
</dbReference>
<dbReference type="EC" id="2.1.1.137" evidence="4"/>
<evidence type="ECO:0000256" key="5">
    <source>
        <dbReference type="ARBA" id="ARBA00034545"/>
    </source>
</evidence>
<dbReference type="CDD" id="cd02440">
    <property type="entry name" value="AdoMet_MTases"/>
    <property type="match status" value="1"/>
</dbReference>
<keyword evidence="1 10" id="KW-0808">Transferase</keyword>
<dbReference type="EMBL" id="CP062983">
    <property type="protein sequence ID" value="QPC85019.1"/>
    <property type="molecule type" value="Genomic_DNA"/>
</dbReference>
<organism evidence="10 11">
    <name type="scientific">Phototrophicus methaneseepsis</name>
    <dbReference type="NCBI Taxonomy" id="2710758"/>
    <lineage>
        <taxon>Bacteria</taxon>
        <taxon>Bacillati</taxon>
        <taxon>Chloroflexota</taxon>
        <taxon>Candidatus Thermofontia</taxon>
        <taxon>Phototrophicales</taxon>
        <taxon>Phototrophicaceae</taxon>
        <taxon>Phototrophicus</taxon>
    </lineage>
</organism>
<evidence type="ECO:0000259" key="9">
    <source>
        <dbReference type="Pfam" id="PF13847"/>
    </source>
</evidence>
<dbReference type="InterPro" id="IPR026669">
    <property type="entry name" value="Arsenite_MeTrfase-like"/>
</dbReference>
<dbReference type="PANTHER" id="PTHR43675">
    <property type="entry name" value="ARSENITE METHYLTRANSFERASE"/>
    <property type="match status" value="1"/>
</dbReference>
<dbReference type="InterPro" id="IPR025714">
    <property type="entry name" value="Methyltranfer_dom"/>
</dbReference>
<dbReference type="NCBIfam" id="NF008823">
    <property type="entry name" value="PRK11873.1"/>
    <property type="match status" value="1"/>
</dbReference>
<protein>
    <recommendedName>
        <fullName evidence="5">Arsenite methyltransferase</fullName>
        <ecNumber evidence="4">2.1.1.137</ecNumber>
    </recommendedName>
</protein>
<evidence type="ECO:0000256" key="8">
    <source>
        <dbReference type="ARBA" id="ARBA00048428"/>
    </source>
</evidence>
<dbReference type="GO" id="GO:0030791">
    <property type="term" value="F:arsenite methyltransferase activity"/>
    <property type="evidence" value="ECO:0007669"/>
    <property type="project" value="UniProtKB-EC"/>
</dbReference>
<gene>
    <name evidence="10" type="primary">arsM</name>
    <name evidence="10" type="ORF">G4Y79_11820</name>
</gene>